<name>W6UU82_ECHGR</name>
<keyword evidence="3" id="KW-1185">Reference proteome</keyword>
<dbReference type="GeneID" id="36335872"/>
<evidence type="ECO:0000313" key="3">
    <source>
        <dbReference type="Proteomes" id="UP000019149"/>
    </source>
</evidence>
<accession>W6UU82</accession>
<comment type="caution">
    <text evidence="2">The sequence shown here is derived from an EMBL/GenBank/DDBJ whole genome shotgun (WGS) entry which is preliminary data.</text>
</comment>
<evidence type="ECO:0000256" key="1">
    <source>
        <dbReference type="SAM" id="Phobius"/>
    </source>
</evidence>
<dbReference type="CTD" id="36335872"/>
<protein>
    <submittedName>
        <fullName evidence="2">Uncharacterized protein</fullName>
    </submittedName>
</protein>
<dbReference type="RefSeq" id="XP_024356084.1">
    <property type="nucleotide sequence ID" value="XM_024489406.1"/>
</dbReference>
<keyword evidence="1" id="KW-0472">Membrane</keyword>
<dbReference type="OrthoDB" id="6283273at2759"/>
<sequence>MSMIGKLLIQAINKSGFTCLETKRTSLVFYQLILKTPVVTWLIIKTKLYHTTESFVKDLGIWLANNGKAVKGHMLGSLLATQSGGNSTPNSANYRRMHLQPILLLKLPTSFVAMILIASTGAYPHWSVYDSLDTYDDYFDDFDQQYAQLQKRFLLGLGLTKNTPENYLLKTFLLVEN</sequence>
<keyword evidence="1" id="KW-1133">Transmembrane helix</keyword>
<feature type="transmembrane region" description="Helical" evidence="1">
    <location>
        <begin position="103"/>
        <end position="123"/>
    </location>
</feature>
<dbReference type="Proteomes" id="UP000019149">
    <property type="component" value="Unassembled WGS sequence"/>
</dbReference>
<dbReference type="EMBL" id="APAU02000001">
    <property type="protein sequence ID" value="EUB64888.1"/>
    <property type="molecule type" value="Genomic_DNA"/>
</dbReference>
<reference evidence="2 3" key="1">
    <citation type="journal article" date="2013" name="Nat. Genet.">
        <title>The genome of the hydatid tapeworm Echinococcus granulosus.</title>
        <authorList>
            <person name="Zheng H."/>
            <person name="Zhang W."/>
            <person name="Zhang L."/>
            <person name="Zhang Z."/>
            <person name="Li J."/>
            <person name="Lu G."/>
            <person name="Zhu Y."/>
            <person name="Wang Y."/>
            <person name="Huang Y."/>
            <person name="Liu J."/>
            <person name="Kang H."/>
            <person name="Chen J."/>
            <person name="Wang L."/>
            <person name="Chen A."/>
            <person name="Yu S."/>
            <person name="Gao Z."/>
            <person name="Jin L."/>
            <person name="Gu W."/>
            <person name="Wang Z."/>
            <person name="Zhao L."/>
            <person name="Shi B."/>
            <person name="Wen H."/>
            <person name="Lin R."/>
            <person name="Jones M.K."/>
            <person name="Brejova B."/>
            <person name="Vinar T."/>
            <person name="Zhao G."/>
            <person name="McManus D.P."/>
            <person name="Chen Z."/>
            <person name="Zhou Y."/>
            <person name="Wang S."/>
        </authorList>
    </citation>
    <scope>NUCLEOTIDE SEQUENCE [LARGE SCALE GENOMIC DNA]</scope>
</reference>
<organism evidence="2 3">
    <name type="scientific">Echinococcus granulosus</name>
    <name type="common">Hydatid tapeworm</name>
    <dbReference type="NCBI Taxonomy" id="6210"/>
    <lineage>
        <taxon>Eukaryota</taxon>
        <taxon>Metazoa</taxon>
        <taxon>Spiralia</taxon>
        <taxon>Lophotrochozoa</taxon>
        <taxon>Platyhelminthes</taxon>
        <taxon>Cestoda</taxon>
        <taxon>Eucestoda</taxon>
        <taxon>Cyclophyllidea</taxon>
        <taxon>Taeniidae</taxon>
        <taxon>Echinococcus</taxon>
        <taxon>Echinococcus granulosus group</taxon>
    </lineage>
</organism>
<proteinExistence type="predicted"/>
<gene>
    <name evidence="2" type="ORF">EGR_00157</name>
</gene>
<dbReference type="AlphaFoldDB" id="W6UU82"/>
<dbReference type="KEGG" id="egl:EGR_00157"/>
<keyword evidence="1" id="KW-0812">Transmembrane</keyword>
<evidence type="ECO:0000313" key="2">
    <source>
        <dbReference type="EMBL" id="EUB64888.1"/>
    </source>
</evidence>